<dbReference type="OrthoDB" id="693261at2759"/>
<dbReference type="OMA" id="RHFLGLW"/>
<dbReference type="Gramene" id="TraesCS1D03G0818000.1">
    <property type="protein sequence ID" value="TraesCS1D03G0818000.1.CDS1"/>
    <property type="gene ID" value="TraesCS1D03G0818000"/>
</dbReference>
<name>A0A3B6A0S1_WHEAT</name>
<reference evidence="1" key="1">
    <citation type="submission" date="2018-08" db="EMBL/GenBank/DDBJ databases">
        <authorList>
            <person name="Rossello M."/>
        </authorList>
    </citation>
    <scope>NUCLEOTIDE SEQUENCE [LARGE SCALE GENOMIC DNA]</scope>
    <source>
        <strain evidence="1">cv. Chinese Spring</strain>
    </source>
</reference>
<dbReference type="Proteomes" id="UP000019116">
    <property type="component" value="Chromosome 1D"/>
</dbReference>
<evidence type="ECO:0000313" key="2">
    <source>
        <dbReference type="Proteomes" id="UP000019116"/>
    </source>
</evidence>
<keyword evidence="2" id="KW-1185">Reference proteome</keyword>
<organism evidence="1">
    <name type="scientific">Triticum aestivum</name>
    <name type="common">Wheat</name>
    <dbReference type="NCBI Taxonomy" id="4565"/>
    <lineage>
        <taxon>Eukaryota</taxon>
        <taxon>Viridiplantae</taxon>
        <taxon>Streptophyta</taxon>
        <taxon>Embryophyta</taxon>
        <taxon>Tracheophyta</taxon>
        <taxon>Spermatophyta</taxon>
        <taxon>Magnoliopsida</taxon>
        <taxon>Liliopsida</taxon>
        <taxon>Poales</taxon>
        <taxon>Poaceae</taxon>
        <taxon>BOP clade</taxon>
        <taxon>Pooideae</taxon>
        <taxon>Triticodae</taxon>
        <taxon>Triticeae</taxon>
        <taxon>Triticinae</taxon>
        <taxon>Triticum</taxon>
    </lineage>
</organism>
<evidence type="ECO:0000313" key="1">
    <source>
        <dbReference type="EnsemblPlants" id="TraesCS1D02G347600.1.cds1"/>
    </source>
</evidence>
<accession>A0A3B6A0S1</accession>
<reference evidence="1" key="2">
    <citation type="submission" date="2018-10" db="UniProtKB">
        <authorList>
            <consortium name="EnsemblPlants"/>
        </authorList>
    </citation>
    <scope>IDENTIFICATION</scope>
</reference>
<dbReference type="PANTHER" id="PTHR33170">
    <property type="entry name" value="DUF4283 DOMAIN-CONTAINING PROTEIN-RELATED"/>
    <property type="match status" value="1"/>
</dbReference>
<sequence length="172" mass="18808">MFVHLPDSVFKEHLAPSCSPTGLVMISGGSVTAAVVEAEIAKIASVQTSWKWEAVPHGDDAFLVAFPSMEVLRRVSAFEFKVKSHNVMIAISEWKSKNDVKPAYNPLKPVWVHVTGVPPPLRHFLGLWAVGSVIGATQDVDLICLRRRGIVRIQVAVLNLNIFKKEDNAGSA</sequence>
<proteinExistence type="predicted"/>
<dbReference type="Gramene" id="TraesCS1D02G347600.1">
    <property type="protein sequence ID" value="TraesCS1D02G347600.1.cds1"/>
    <property type="gene ID" value="TraesCS1D02G347600"/>
</dbReference>
<protein>
    <submittedName>
        <fullName evidence="1">Uncharacterized protein</fullName>
    </submittedName>
</protein>
<dbReference type="EnsemblPlants" id="TraesCS1D02G347600.1">
    <property type="protein sequence ID" value="TraesCS1D02G347600.1.cds1"/>
    <property type="gene ID" value="TraesCS1D02G347600"/>
</dbReference>
<dbReference type="PANTHER" id="PTHR33170:SF8">
    <property type="entry name" value="OS07G0485366 PROTEIN"/>
    <property type="match status" value="1"/>
</dbReference>
<dbReference type="AlphaFoldDB" id="A0A3B6A0S1"/>